<evidence type="ECO:0000313" key="1">
    <source>
        <dbReference type="EMBL" id="KAE9384550.1"/>
    </source>
</evidence>
<dbReference type="Proteomes" id="UP000799118">
    <property type="component" value="Unassembled WGS sequence"/>
</dbReference>
<dbReference type="EMBL" id="ML770123">
    <property type="protein sequence ID" value="KAE9384550.1"/>
    <property type="molecule type" value="Genomic_DNA"/>
</dbReference>
<dbReference type="AlphaFoldDB" id="A0A6A4GGF2"/>
<proteinExistence type="predicted"/>
<reference evidence="1" key="1">
    <citation type="journal article" date="2019" name="Environ. Microbiol.">
        <title>Fungal ecological strategies reflected in gene transcription - a case study of two litter decomposers.</title>
        <authorList>
            <person name="Barbi F."/>
            <person name="Kohler A."/>
            <person name="Barry K."/>
            <person name="Baskaran P."/>
            <person name="Daum C."/>
            <person name="Fauchery L."/>
            <person name="Ihrmark K."/>
            <person name="Kuo A."/>
            <person name="LaButti K."/>
            <person name="Lipzen A."/>
            <person name="Morin E."/>
            <person name="Grigoriev I.V."/>
            <person name="Henrissat B."/>
            <person name="Lindahl B."/>
            <person name="Martin F."/>
        </authorList>
    </citation>
    <scope>NUCLEOTIDE SEQUENCE</scope>
    <source>
        <strain evidence="1">JB14</strain>
    </source>
</reference>
<evidence type="ECO:0000313" key="2">
    <source>
        <dbReference type="Proteomes" id="UP000799118"/>
    </source>
</evidence>
<name>A0A6A4GGF2_9AGAR</name>
<keyword evidence="2" id="KW-1185">Reference proteome</keyword>
<dbReference type="OrthoDB" id="3069842at2759"/>
<protein>
    <submittedName>
        <fullName evidence="1">Uncharacterized protein</fullName>
    </submittedName>
</protein>
<dbReference type="Gene3D" id="6.10.250.1930">
    <property type="match status" value="1"/>
</dbReference>
<organism evidence="1 2">
    <name type="scientific">Gymnopus androsaceus JB14</name>
    <dbReference type="NCBI Taxonomy" id="1447944"/>
    <lineage>
        <taxon>Eukaryota</taxon>
        <taxon>Fungi</taxon>
        <taxon>Dikarya</taxon>
        <taxon>Basidiomycota</taxon>
        <taxon>Agaricomycotina</taxon>
        <taxon>Agaricomycetes</taxon>
        <taxon>Agaricomycetidae</taxon>
        <taxon>Agaricales</taxon>
        <taxon>Marasmiineae</taxon>
        <taxon>Omphalotaceae</taxon>
        <taxon>Gymnopus</taxon>
    </lineage>
</organism>
<gene>
    <name evidence="1" type="ORF">BT96DRAFT_1007959</name>
</gene>
<sequence length="89" mass="9666">MSPLSGLGSEAGRKLGSMGLPQCMLNVQVSLWQPLELQVVEVAAEQERFTMHYFKRDSCSGEIAFDAEKANSAALQAKLDSIAKEHGNL</sequence>
<accession>A0A6A4GGF2</accession>